<dbReference type="VEuPathDB" id="VectorBase:AGAP009159"/>
<dbReference type="Pfam" id="PF00501">
    <property type="entry name" value="AMP-binding"/>
    <property type="match status" value="1"/>
</dbReference>
<evidence type="ECO:0000256" key="2">
    <source>
        <dbReference type="ARBA" id="ARBA00023140"/>
    </source>
</evidence>
<dbReference type="eggNOG" id="KOG1176">
    <property type="taxonomic scope" value="Eukaryota"/>
</dbReference>
<dbReference type="EMBL" id="AAAB01008984">
    <property type="protein sequence ID" value="EAA14732.4"/>
    <property type="molecule type" value="Genomic_DNA"/>
</dbReference>
<dbReference type="HOGENOM" id="CLU_000022_59_2_1"/>
<comment type="caution">
    <text evidence="5">The sequence shown here is derived from an EMBL/GenBank/DDBJ whole genome shotgun (WGS) entry which is preliminary data.</text>
</comment>
<dbReference type="STRING" id="7165.Q7PVX3"/>
<dbReference type="FunFam" id="3.40.50.12780:FF:000025">
    <property type="entry name" value="luciferin 4-monooxygenase"/>
    <property type="match status" value="1"/>
</dbReference>
<dbReference type="InterPro" id="IPR025110">
    <property type="entry name" value="AMP-bd_C"/>
</dbReference>
<reference evidence="5" key="2">
    <citation type="submission" date="2002-03" db="EMBL/GenBank/DDBJ databases">
        <authorList>
            <consortium name="The Anopheles Genome Sequencing Consortium"/>
        </authorList>
    </citation>
    <scope>NUCLEOTIDE SEQUENCE</scope>
    <source>
        <strain evidence="5">PEST</strain>
    </source>
</reference>
<gene>
    <name evidence="5" type="ORF">AgaP_AGAP009159</name>
</gene>
<name>Q7PVX3_ANOGA</name>
<dbReference type="PhylomeDB" id="Q7PVX3"/>
<comment type="subcellular location">
    <subcellularLocation>
        <location evidence="1">Peroxisome</location>
    </subcellularLocation>
</comment>
<dbReference type="Gene3D" id="3.30.300.30">
    <property type="match status" value="1"/>
</dbReference>
<accession>Q7PVX3</accession>
<dbReference type="InterPro" id="IPR045851">
    <property type="entry name" value="AMP-bd_C_sf"/>
</dbReference>
<dbReference type="PROSITE" id="PS00455">
    <property type="entry name" value="AMP_BINDING"/>
    <property type="match status" value="1"/>
</dbReference>
<dbReference type="GO" id="GO:0005777">
    <property type="term" value="C:peroxisome"/>
    <property type="evidence" value="ECO:0007669"/>
    <property type="project" value="UniProtKB-SubCell"/>
</dbReference>
<dbReference type="VEuPathDB" id="VectorBase:AGAMI1_008868"/>
<dbReference type="InterPro" id="IPR042099">
    <property type="entry name" value="ANL_N_sf"/>
</dbReference>
<dbReference type="Gene3D" id="3.40.50.12780">
    <property type="entry name" value="N-terminal domain of ligase-like"/>
    <property type="match status" value="1"/>
</dbReference>
<reference evidence="5" key="5">
    <citation type="submission" date="2011-05" db="EMBL/GenBank/DDBJ databases">
        <authorList>
            <consortium name="VectorBase"/>
        </authorList>
    </citation>
    <scope>NUCLEOTIDE SEQUENCE</scope>
    <source>
        <strain evidence="5">PEST</strain>
    </source>
</reference>
<dbReference type="Pfam" id="PF13193">
    <property type="entry name" value="AMP-binding_C"/>
    <property type="match status" value="1"/>
</dbReference>
<dbReference type="InterPro" id="IPR020845">
    <property type="entry name" value="AMP-binding_CS"/>
</dbReference>
<sequence length="570" mass="62209">MQSHYNPTEQTWYGESLPSVLNPAAGIGRIVLDVLARSPDRVIQINADTGRQTTCGEMRRRIVRVALHLRRLGYRRGDFVSLACGNGEQVVPVLIGCWVLGLAVNPLAPVFEKADFVHMMKQTQSGLVFCDPANAGVVREAVHEAITHGAQLFAMGPAAEGVHRSVDELLEPIDGEECFRAEYLGDASKLLAMVLCSSGTTGLPKGVCLSHAHFILIDRSVPYCSDASDGPIFNFSSLFWATGIFAVMTSLLHSRPRVLTSKPYQPDLLLDLIETYRIENLFTPPSYVSTLLAHPRTDRADLSSVRQWQLGGSRVPTEMTLRLQKLLPQGHTRSIYGSSEIGFITRNDVTVKPGSVGPLTTNVQCRVLDEDGQPVGVGVAGELVLRHRYMFLGYLHNPEATANALTEDGFFRSGDIGYIDADGSLYVVDRIKDIIKYNNYQVSPSDLECIIQRMDGVKQVCVIGVPAPDGSSDLPMAVVERKVGGGGGGAAPLREEDIVRHVEEQVADFKRLRGGVRFVDSFPMTPSGKILRLAVRKAVIKQSASTNGGNSVATCWRLFLNRSGSILKTH</sequence>
<proteinExistence type="predicted"/>
<dbReference type="PaxDb" id="7165-AGAP009159-PA"/>
<evidence type="ECO:0000313" key="5">
    <source>
        <dbReference type="EMBL" id="EAA14732.4"/>
    </source>
</evidence>
<feature type="domain" description="AMP-dependent synthetase/ligase" evidence="3">
    <location>
        <begin position="36"/>
        <end position="395"/>
    </location>
</feature>
<protein>
    <submittedName>
        <fullName evidence="5">AGAP009159-PA</fullName>
    </submittedName>
</protein>
<feature type="domain" description="AMP-binding enzyme C-terminal" evidence="4">
    <location>
        <begin position="447"/>
        <end position="529"/>
    </location>
</feature>
<dbReference type="PANTHER" id="PTHR24096:SF353">
    <property type="entry name" value="GH16244P-RELATED"/>
    <property type="match status" value="1"/>
</dbReference>
<dbReference type="GO" id="GO:0003824">
    <property type="term" value="F:catalytic activity"/>
    <property type="evidence" value="ECO:0007669"/>
    <property type="project" value="UniProtKB-ARBA"/>
</dbReference>
<dbReference type="AlphaFoldDB" id="Q7PVX3"/>
<evidence type="ECO:0000256" key="1">
    <source>
        <dbReference type="ARBA" id="ARBA00004275"/>
    </source>
</evidence>
<keyword evidence="2" id="KW-0576">Peroxisome</keyword>
<evidence type="ECO:0000259" key="3">
    <source>
        <dbReference type="Pfam" id="PF00501"/>
    </source>
</evidence>
<dbReference type="InterPro" id="IPR000873">
    <property type="entry name" value="AMP-dep_synth/lig_dom"/>
</dbReference>
<evidence type="ECO:0000259" key="4">
    <source>
        <dbReference type="Pfam" id="PF13193"/>
    </source>
</evidence>
<reference evidence="5" key="3">
    <citation type="journal article" date="2004" name="Trends Parasitol.">
        <title>The Anopheles gambiae genome: an update.</title>
        <authorList>
            <person name="Mongin E."/>
            <person name="Louis C."/>
            <person name="Holt R.A."/>
            <person name="Birney E."/>
            <person name="Collins F.H."/>
        </authorList>
    </citation>
    <scope>NUCLEOTIDE SEQUENCE</scope>
    <source>
        <strain evidence="5">PEST</strain>
    </source>
</reference>
<reference evidence="5" key="1">
    <citation type="journal article" date="2002" name="Science">
        <title>The genome sequence of the malaria mosquito Anopheles gambiae.</title>
        <authorList>
            <person name="Holt R.A."/>
            <person name="Subramanian G.M."/>
            <person name="Halpern A."/>
            <person name="Sutton G.G."/>
            <person name="Charlab R."/>
            <person name="Nusskern D.R."/>
            <person name="Wincker P."/>
            <person name="Clark A.G."/>
            <person name="Ribeiro J.M."/>
            <person name="Wides R."/>
            <person name="Salzberg S.L."/>
            <person name="Loftus B."/>
            <person name="Yandell M."/>
            <person name="Majoros W.H."/>
            <person name="Rusch D.B."/>
            <person name="Lai Z."/>
            <person name="Kraft C.L."/>
            <person name="Abril J.F."/>
            <person name="Anthouard V."/>
            <person name="Arensburger P."/>
            <person name="Atkinson P.W."/>
            <person name="Baden H."/>
            <person name="de Berardinis V."/>
            <person name="Baldwin D."/>
            <person name="Benes V."/>
            <person name="Biedler J."/>
            <person name="Blass C."/>
            <person name="Bolanos R."/>
            <person name="Boscus D."/>
            <person name="Barnstead M."/>
            <person name="Cai S."/>
            <person name="Center A."/>
            <person name="Chaturverdi K."/>
            <person name="Christophides G.K."/>
            <person name="Chrystal M.A."/>
            <person name="Clamp M."/>
            <person name="Cravchik A."/>
            <person name="Curwen V."/>
            <person name="Dana A."/>
            <person name="Delcher A."/>
            <person name="Dew I."/>
            <person name="Evans C.A."/>
            <person name="Flanigan M."/>
            <person name="Grundschober-Freimoser A."/>
            <person name="Friedli L."/>
            <person name="Gu Z."/>
            <person name="Guan P."/>
            <person name="Guigo R."/>
            <person name="Hillenmeyer M.E."/>
            <person name="Hladun S.L."/>
            <person name="Hogan J.R."/>
            <person name="Hong Y.S."/>
            <person name="Hoover J."/>
            <person name="Jaillon O."/>
            <person name="Ke Z."/>
            <person name="Kodira C."/>
            <person name="Kokoza E."/>
            <person name="Koutsos A."/>
            <person name="Letunic I."/>
            <person name="Levitsky A."/>
            <person name="Liang Y."/>
            <person name="Lin J.J."/>
            <person name="Lobo N.F."/>
            <person name="Lopez J.R."/>
            <person name="Malek J.A."/>
            <person name="McIntosh T.C."/>
            <person name="Meister S."/>
            <person name="Miller J."/>
            <person name="Mobarry C."/>
            <person name="Mongin E."/>
            <person name="Murphy S.D."/>
            <person name="O'Brochta D.A."/>
            <person name="Pfannkoch C."/>
            <person name="Qi R."/>
            <person name="Regier M.A."/>
            <person name="Remington K."/>
            <person name="Shao H."/>
            <person name="Sharakhova M.V."/>
            <person name="Sitter C.D."/>
            <person name="Shetty J."/>
            <person name="Smith T.J."/>
            <person name="Strong R."/>
            <person name="Sun J."/>
            <person name="Thomasova D."/>
            <person name="Ton L.Q."/>
            <person name="Topalis P."/>
            <person name="Tu Z."/>
            <person name="Unger M.F."/>
            <person name="Walenz B."/>
            <person name="Wang A."/>
            <person name="Wang J."/>
            <person name="Wang M."/>
            <person name="Wang X."/>
            <person name="Woodford K.J."/>
            <person name="Wortman J.R."/>
            <person name="Wu M."/>
            <person name="Yao A."/>
            <person name="Zdobnov E.M."/>
            <person name="Zhang H."/>
            <person name="Zhao Q."/>
            <person name="Zhao S."/>
            <person name="Zhu S.C."/>
            <person name="Zhimulev I."/>
            <person name="Coluzzi M."/>
            <person name="della Torre A."/>
            <person name="Roth C.W."/>
            <person name="Louis C."/>
            <person name="Kalush F."/>
            <person name="Mural R.J."/>
            <person name="Myers E.W."/>
            <person name="Adams M.D."/>
            <person name="Smith H.O."/>
            <person name="Broder S."/>
            <person name="Gardner M.J."/>
            <person name="Fraser C.M."/>
            <person name="Birney E."/>
            <person name="Bork P."/>
            <person name="Brey P.T."/>
            <person name="Venter J.C."/>
            <person name="Weissenbach J."/>
            <person name="Kafatos F.C."/>
            <person name="Collins F.H."/>
            <person name="Hoffman S.L."/>
        </authorList>
    </citation>
    <scope>NUCLEOTIDE SEQUENCE [LARGE SCALE GENOMIC DNA]</scope>
    <source>
        <strain evidence="5">PEST</strain>
    </source>
</reference>
<dbReference type="PANTHER" id="PTHR24096">
    <property type="entry name" value="LONG-CHAIN-FATTY-ACID--COA LIGASE"/>
    <property type="match status" value="1"/>
</dbReference>
<organism evidence="5">
    <name type="scientific">Anopheles gambiae</name>
    <name type="common">African malaria mosquito</name>
    <dbReference type="NCBI Taxonomy" id="7165"/>
    <lineage>
        <taxon>Eukaryota</taxon>
        <taxon>Metazoa</taxon>
        <taxon>Ecdysozoa</taxon>
        <taxon>Arthropoda</taxon>
        <taxon>Hexapoda</taxon>
        <taxon>Insecta</taxon>
        <taxon>Pterygota</taxon>
        <taxon>Neoptera</taxon>
        <taxon>Endopterygota</taxon>
        <taxon>Diptera</taxon>
        <taxon>Nematocera</taxon>
        <taxon>Culicoidea</taxon>
        <taxon>Culicidae</taxon>
        <taxon>Anophelinae</taxon>
        <taxon>Anopheles</taxon>
    </lineage>
</organism>
<dbReference type="SUPFAM" id="SSF56801">
    <property type="entry name" value="Acetyl-CoA synthetase-like"/>
    <property type="match status" value="1"/>
</dbReference>
<reference evidence="5" key="4">
    <citation type="journal article" date="2007" name="Genome Biol.">
        <title>Update of the Anopheles gambiae PEST genome assembly.</title>
        <authorList>
            <person name="Sharakhova M.V."/>
            <person name="Hammond M.P."/>
            <person name="Lobo N.F."/>
            <person name="Krzywinski J."/>
            <person name="Unger M.F."/>
            <person name="Hillenmeyer M.E."/>
            <person name="Bruggner R.V."/>
            <person name="Birney E."/>
            <person name="Collins F.H."/>
        </authorList>
    </citation>
    <scope>NUCLEOTIDE SEQUENCE</scope>
    <source>
        <strain evidence="5">PEST</strain>
    </source>
</reference>